<dbReference type="Proteomes" id="UP000824890">
    <property type="component" value="Unassembled WGS sequence"/>
</dbReference>
<feature type="compositionally biased region" description="Polar residues" evidence="1">
    <location>
        <begin position="196"/>
        <end position="216"/>
    </location>
</feature>
<accession>A0ABQ8AKW8</accession>
<evidence type="ECO:0000313" key="2">
    <source>
        <dbReference type="EMBL" id="KAH0893207.1"/>
    </source>
</evidence>
<protein>
    <submittedName>
        <fullName evidence="2">Uncharacterized protein</fullName>
    </submittedName>
</protein>
<feature type="region of interest" description="Disordered" evidence="1">
    <location>
        <begin position="180"/>
        <end position="236"/>
    </location>
</feature>
<evidence type="ECO:0000256" key="1">
    <source>
        <dbReference type="SAM" id="MobiDB-lite"/>
    </source>
</evidence>
<dbReference type="EMBL" id="JAGKQM010000013">
    <property type="protein sequence ID" value="KAH0893207.1"/>
    <property type="molecule type" value="Genomic_DNA"/>
</dbReference>
<proteinExistence type="predicted"/>
<sequence length="236" mass="25952">MQVKMQRLFNQQPPRPVRGGGRGAGPAAPPVRRPRPRRYPDVSIAELMASPSRLQMPLIHPEKENNGLWGAWYNYSMVSDEMKLTWWGDFVAVPPYKGRVYGLGSAHCYYGDSTPSTSTAIPRTMQLETRVTFSEGNMSSMQGSINSMQGNINSMATEIAAIMEASRMLLEANGIDPSVVLKSTTTNPAEPAQEATPEQQSPTLNRQTQAPATTPINLGDMEPQSFGGYFENDLNQ</sequence>
<name>A0ABQ8AKW8_BRANA</name>
<evidence type="ECO:0000313" key="3">
    <source>
        <dbReference type="Proteomes" id="UP000824890"/>
    </source>
</evidence>
<comment type="caution">
    <text evidence="2">The sequence shown here is derived from an EMBL/GenBank/DDBJ whole genome shotgun (WGS) entry which is preliminary data.</text>
</comment>
<gene>
    <name evidence="2" type="ORF">HID58_055636</name>
</gene>
<reference evidence="2 3" key="1">
    <citation type="submission" date="2021-05" db="EMBL/GenBank/DDBJ databases">
        <title>Genome Assembly of Synthetic Allotetraploid Brassica napus Reveals Homoeologous Exchanges between Subgenomes.</title>
        <authorList>
            <person name="Davis J.T."/>
        </authorList>
    </citation>
    <scope>NUCLEOTIDE SEQUENCE [LARGE SCALE GENOMIC DNA]</scope>
    <source>
        <strain evidence="3">cv. Da-Ae</strain>
        <tissue evidence="2">Seedling</tissue>
    </source>
</reference>
<organism evidence="2 3">
    <name type="scientific">Brassica napus</name>
    <name type="common">Rape</name>
    <dbReference type="NCBI Taxonomy" id="3708"/>
    <lineage>
        <taxon>Eukaryota</taxon>
        <taxon>Viridiplantae</taxon>
        <taxon>Streptophyta</taxon>
        <taxon>Embryophyta</taxon>
        <taxon>Tracheophyta</taxon>
        <taxon>Spermatophyta</taxon>
        <taxon>Magnoliopsida</taxon>
        <taxon>eudicotyledons</taxon>
        <taxon>Gunneridae</taxon>
        <taxon>Pentapetalae</taxon>
        <taxon>rosids</taxon>
        <taxon>malvids</taxon>
        <taxon>Brassicales</taxon>
        <taxon>Brassicaceae</taxon>
        <taxon>Brassiceae</taxon>
        <taxon>Brassica</taxon>
    </lineage>
</organism>
<feature type="region of interest" description="Disordered" evidence="1">
    <location>
        <begin position="1"/>
        <end position="38"/>
    </location>
</feature>
<keyword evidence="3" id="KW-1185">Reference proteome</keyword>